<dbReference type="Proteomes" id="UP000230903">
    <property type="component" value="Unassembled WGS sequence"/>
</dbReference>
<proteinExistence type="predicted"/>
<accession>A0A2H0UNF6</accession>
<dbReference type="CDD" id="cd02976">
    <property type="entry name" value="NrdH"/>
    <property type="match status" value="1"/>
</dbReference>
<dbReference type="Gene3D" id="3.40.30.10">
    <property type="entry name" value="Glutaredoxin"/>
    <property type="match status" value="1"/>
</dbReference>
<dbReference type="PROSITE" id="PS51354">
    <property type="entry name" value="GLUTAREDOXIN_2"/>
    <property type="match status" value="1"/>
</dbReference>
<organism evidence="2 3">
    <name type="scientific">Candidatus Harrisonbacteria bacterium CG10_big_fil_rev_8_21_14_0_10_45_28</name>
    <dbReference type="NCBI Taxonomy" id="1974586"/>
    <lineage>
        <taxon>Bacteria</taxon>
        <taxon>Candidatus Harrisoniibacteriota</taxon>
    </lineage>
</organism>
<sequence>MATVKIYTTPACTYCIKAKDYFKAKNIPFEEVNVAEDMVAQQEMIARTGQLSVPVIEVNGKMLDPGWNPQKFEAAYS</sequence>
<evidence type="ECO:0000313" key="3">
    <source>
        <dbReference type="Proteomes" id="UP000230903"/>
    </source>
</evidence>
<dbReference type="InterPro" id="IPR002109">
    <property type="entry name" value="Glutaredoxin"/>
</dbReference>
<dbReference type="GO" id="GO:0009055">
    <property type="term" value="F:electron transfer activity"/>
    <property type="evidence" value="ECO:0007669"/>
    <property type="project" value="TreeGrafter"/>
</dbReference>
<evidence type="ECO:0000259" key="1">
    <source>
        <dbReference type="Pfam" id="PF00462"/>
    </source>
</evidence>
<dbReference type="EMBL" id="PFBC01000029">
    <property type="protein sequence ID" value="PIR87952.1"/>
    <property type="molecule type" value="Genomic_DNA"/>
</dbReference>
<evidence type="ECO:0000313" key="2">
    <source>
        <dbReference type="EMBL" id="PIR87952.1"/>
    </source>
</evidence>
<dbReference type="PANTHER" id="PTHR34386">
    <property type="entry name" value="GLUTAREDOXIN"/>
    <property type="match status" value="1"/>
</dbReference>
<dbReference type="AlphaFoldDB" id="A0A2H0UNF6"/>
<dbReference type="SUPFAM" id="SSF52833">
    <property type="entry name" value="Thioredoxin-like"/>
    <property type="match status" value="1"/>
</dbReference>
<dbReference type="InterPro" id="IPR051548">
    <property type="entry name" value="Grx-like_ET"/>
</dbReference>
<dbReference type="GO" id="GO:0045454">
    <property type="term" value="P:cell redox homeostasis"/>
    <property type="evidence" value="ECO:0007669"/>
    <property type="project" value="TreeGrafter"/>
</dbReference>
<reference evidence="3" key="1">
    <citation type="submission" date="2017-09" db="EMBL/GenBank/DDBJ databases">
        <title>Depth-based differentiation of microbial function through sediment-hosted aquifers and enrichment of novel symbionts in the deep terrestrial subsurface.</title>
        <authorList>
            <person name="Probst A.J."/>
            <person name="Ladd B."/>
            <person name="Jarett J.K."/>
            <person name="Geller-Mcgrath D.E."/>
            <person name="Sieber C.M.K."/>
            <person name="Emerson J.B."/>
            <person name="Anantharaman K."/>
            <person name="Thomas B.C."/>
            <person name="Malmstrom R."/>
            <person name="Stieglmeier M."/>
            <person name="Klingl A."/>
            <person name="Woyke T."/>
            <person name="Ryan C.M."/>
            <person name="Banfield J.F."/>
        </authorList>
    </citation>
    <scope>NUCLEOTIDE SEQUENCE [LARGE SCALE GENOMIC DNA]</scope>
</reference>
<protein>
    <submittedName>
        <fullName evidence="2">NrdH-redoxin</fullName>
    </submittedName>
</protein>
<dbReference type="PANTHER" id="PTHR34386:SF1">
    <property type="entry name" value="GLUTAREDOXIN-LIKE PROTEIN NRDH"/>
    <property type="match status" value="1"/>
</dbReference>
<feature type="domain" description="Glutaredoxin" evidence="1">
    <location>
        <begin position="4"/>
        <end position="62"/>
    </location>
</feature>
<name>A0A2H0UNF6_9BACT</name>
<gene>
    <name evidence="2" type="ORF">COU10_01780</name>
</gene>
<dbReference type="Pfam" id="PF00462">
    <property type="entry name" value="Glutaredoxin"/>
    <property type="match status" value="1"/>
</dbReference>
<comment type="caution">
    <text evidence="2">The sequence shown here is derived from an EMBL/GenBank/DDBJ whole genome shotgun (WGS) entry which is preliminary data.</text>
</comment>
<dbReference type="InterPro" id="IPR036249">
    <property type="entry name" value="Thioredoxin-like_sf"/>
</dbReference>